<reference evidence="3 4" key="2">
    <citation type="submission" date="2018-01" db="EMBL/GenBank/DDBJ databases">
        <title>Genomic study of Klebsiella pneumoniae.</title>
        <authorList>
            <person name="Yang Y."/>
            <person name="Bicalho R."/>
        </authorList>
    </citation>
    <scope>NUCLEOTIDE SEQUENCE [LARGE SCALE GENOMIC DNA]</scope>
    <source>
        <strain evidence="3 4">A8</strain>
    </source>
</reference>
<feature type="region of interest" description="Disordered" evidence="1">
    <location>
        <begin position="1"/>
        <end position="29"/>
    </location>
</feature>
<dbReference type="EMBL" id="PIDP01001411">
    <property type="protein sequence ID" value="PLM91037.1"/>
    <property type="molecule type" value="Genomic_DNA"/>
</dbReference>
<comment type="caution">
    <text evidence="3">The sequence shown here is derived from an EMBL/GenBank/DDBJ whole genome shotgun (WGS) entry which is preliminary data.</text>
</comment>
<reference evidence="3 4" key="1">
    <citation type="submission" date="2017-11" db="EMBL/GenBank/DDBJ databases">
        <authorList>
            <person name="Han C.G."/>
        </authorList>
    </citation>
    <scope>NUCLEOTIDE SEQUENCE [LARGE SCALE GENOMIC DNA]</scope>
    <source>
        <strain evidence="3 4">A8</strain>
    </source>
</reference>
<feature type="domain" description="Tail specific protease C-terminal" evidence="2">
    <location>
        <begin position="27"/>
        <end position="157"/>
    </location>
</feature>
<feature type="compositionally biased region" description="Polar residues" evidence="1">
    <location>
        <begin position="1"/>
        <end position="12"/>
    </location>
</feature>
<feature type="non-terminal residue" evidence="3">
    <location>
        <position position="1"/>
    </location>
</feature>
<sequence>FYRINGGSTQRKGVTPDIMMPTGNEDRETGEQYEDNALPWDSINAATYVKSGDLTPFGPELLKRHDERIAQDPEFQYIMKDIARYNAMKDKRNIVSLNYAQREKENEEDDAIRLARINDRLKREGKPLLKKLDDLPKDYQEPDPYLDETVHIAVDLAHLEKARPAVEPPASK</sequence>
<dbReference type="InterPro" id="IPR020992">
    <property type="entry name" value="Tail_Prtase_C"/>
</dbReference>
<protein>
    <recommendedName>
        <fullName evidence="2">Tail specific protease C-terminal domain-containing protein</fullName>
    </recommendedName>
</protein>
<evidence type="ECO:0000313" key="4">
    <source>
        <dbReference type="Proteomes" id="UP000234412"/>
    </source>
</evidence>
<proteinExistence type="predicted"/>
<dbReference type="AlphaFoldDB" id="A0A2N4YTU6"/>
<organism evidence="3 4">
    <name type="scientific">Klebsiella variicola</name>
    <dbReference type="NCBI Taxonomy" id="244366"/>
    <lineage>
        <taxon>Bacteria</taxon>
        <taxon>Pseudomonadati</taxon>
        <taxon>Pseudomonadota</taxon>
        <taxon>Gammaproteobacteria</taxon>
        <taxon>Enterobacterales</taxon>
        <taxon>Enterobacteriaceae</taxon>
        <taxon>Klebsiella/Raoultella group</taxon>
        <taxon>Klebsiella</taxon>
        <taxon>Klebsiella pneumoniae complex</taxon>
    </lineage>
</organism>
<gene>
    <name evidence="3" type="ORF">CWN47_28040</name>
</gene>
<name>A0A2N4YTU6_KLEVA</name>
<accession>A0A2N4YTU6</accession>
<evidence type="ECO:0000259" key="2">
    <source>
        <dbReference type="Pfam" id="PF11818"/>
    </source>
</evidence>
<evidence type="ECO:0000256" key="1">
    <source>
        <dbReference type="SAM" id="MobiDB-lite"/>
    </source>
</evidence>
<dbReference type="Pfam" id="PF11818">
    <property type="entry name" value="DUF3340"/>
    <property type="match status" value="1"/>
</dbReference>
<evidence type="ECO:0000313" key="3">
    <source>
        <dbReference type="EMBL" id="PLM91037.1"/>
    </source>
</evidence>
<dbReference type="Proteomes" id="UP000234412">
    <property type="component" value="Unassembled WGS sequence"/>
</dbReference>